<keyword evidence="2" id="KW-1185">Reference proteome</keyword>
<proteinExistence type="predicted"/>
<evidence type="ECO:0000313" key="2">
    <source>
        <dbReference type="Proteomes" id="UP001055811"/>
    </source>
</evidence>
<dbReference type="EMBL" id="CM042009">
    <property type="protein sequence ID" value="KAI3790126.1"/>
    <property type="molecule type" value="Genomic_DNA"/>
</dbReference>
<reference evidence="2" key="1">
    <citation type="journal article" date="2022" name="Mol. Ecol. Resour.">
        <title>The genomes of chicory, endive, great burdock and yacon provide insights into Asteraceae palaeo-polyploidization history and plant inulin production.</title>
        <authorList>
            <person name="Fan W."/>
            <person name="Wang S."/>
            <person name="Wang H."/>
            <person name="Wang A."/>
            <person name="Jiang F."/>
            <person name="Liu H."/>
            <person name="Zhao H."/>
            <person name="Xu D."/>
            <person name="Zhang Y."/>
        </authorList>
    </citation>
    <scope>NUCLEOTIDE SEQUENCE [LARGE SCALE GENOMIC DNA]</scope>
    <source>
        <strain evidence="2">cv. Punajuju</strain>
    </source>
</reference>
<reference evidence="1 2" key="2">
    <citation type="journal article" date="2022" name="Mol. Ecol. Resour.">
        <title>The genomes of chicory, endive, great burdock and yacon provide insights into Asteraceae paleo-polyploidization history and plant inulin production.</title>
        <authorList>
            <person name="Fan W."/>
            <person name="Wang S."/>
            <person name="Wang H."/>
            <person name="Wang A."/>
            <person name="Jiang F."/>
            <person name="Liu H."/>
            <person name="Zhao H."/>
            <person name="Xu D."/>
            <person name="Zhang Y."/>
        </authorList>
    </citation>
    <scope>NUCLEOTIDE SEQUENCE [LARGE SCALE GENOMIC DNA]</scope>
    <source>
        <strain evidence="2">cv. Punajuju</strain>
        <tissue evidence="1">Leaves</tissue>
    </source>
</reference>
<gene>
    <name evidence="1" type="ORF">L2E82_02942</name>
</gene>
<name>A0ACB9H483_CICIN</name>
<accession>A0ACB9H483</accession>
<comment type="caution">
    <text evidence="1">The sequence shown here is derived from an EMBL/GenBank/DDBJ whole genome shotgun (WGS) entry which is preliminary data.</text>
</comment>
<evidence type="ECO:0000313" key="1">
    <source>
        <dbReference type="EMBL" id="KAI3790126.1"/>
    </source>
</evidence>
<sequence>MVIAGSGFTISSTFTNFSGFTISSTFTDFSRFSDFSAATMFFDSDKVSFGSDLGRAEKALVIQLARLTRWKMVPRLTSVVTAAVVVAQFGDVDEGSSGMAFKSETLP</sequence>
<organism evidence="1 2">
    <name type="scientific">Cichorium intybus</name>
    <name type="common">Chicory</name>
    <dbReference type="NCBI Taxonomy" id="13427"/>
    <lineage>
        <taxon>Eukaryota</taxon>
        <taxon>Viridiplantae</taxon>
        <taxon>Streptophyta</taxon>
        <taxon>Embryophyta</taxon>
        <taxon>Tracheophyta</taxon>
        <taxon>Spermatophyta</taxon>
        <taxon>Magnoliopsida</taxon>
        <taxon>eudicotyledons</taxon>
        <taxon>Gunneridae</taxon>
        <taxon>Pentapetalae</taxon>
        <taxon>asterids</taxon>
        <taxon>campanulids</taxon>
        <taxon>Asterales</taxon>
        <taxon>Asteraceae</taxon>
        <taxon>Cichorioideae</taxon>
        <taxon>Cichorieae</taxon>
        <taxon>Cichoriinae</taxon>
        <taxon>Cichorium</taxon>
    </lineage>
</organism>
<dbReference type="Proteomes" id="UP001055811">
    <property type="component" value="Linkage Group LG01"/>
</dbReference>
<protein>
    <submittedName>
        <fullName evidence="1">Uncharacterized protein</fullName>
    </submittedName>
</protein>